<keyword evidence="2" id="KW-1185">Reference proteome</keyword>
<evidence type="ECO:0000313" key="2">
    <source>
        <dbReference type="Proteomes" id="UP000762676"/>
    </source>
</evidence>
<name>A0AAV4JFA5_9GAST</name>
<comment type="caution">
    <text evidence="1">The sequence shown here is derived from an EMBL/GenBank/DDBJ whole genome shotgun (WGS) entry which is preliminary data.</text>
</comment>
<sequence>MLGMGEGGRRRGRPCMRWKDDIKTVTGLTLSELVRAVVNRDYWRQLITTITRSRPRLDGTRSLKQLFTNTHHTITATTTNTSKQEWTLPLGAYVLRYVSTDPHPGPPRWDNSP</sequence>
<gene>
    <name evidence="1" type="ORF">ElyMa_003337300</name>
</gene>
<dbReference type="AlphaFoldDB" id="A0AAV4JFA5"/>
<evidence type="ECO:0000313" key="1">
    <source>
        <dbReference type="EMBL" id="GFS21364.1"/>
    </source>
</evidence>
<reference evidence="1 2" key="1">
    <citation type="journal article" date="2021" name="Elife">
        <title>Chloroplast acquisition without the gene transfer in kleptoplastic sea slugs, Plakobranchus ocellatus.</title>
        <authorList>
            <person name="Maeda T."/>
            <person name="Takahashi S."/>
            <person name="Yoshida T."/>
            <person name="Shimamura S."/>
            <person name="Takaki Y."/>
            <person name="Nagai Y."/>
            <person name="Toyoda A."/>
            <person name="Suzuki Y."/>
            <person name="Arimoto A."/>
            <person name="Ishii H."/>
            <person name="Satoh N."/>
            <person name="Nishiyama T."/>
            <person name="Hasebe M."/>
            <person name="Maruyama T."/>
            <person name="Minagawa J."/>
            <person name="Obokata J."/>
            <person name="Shigenobu S."/>
        </authorList>
    </citation>
    <scope>NUCLEOTIDE SEQUENCE [LARGE SCALE GENOMIC DNA]</scope>
</reference>
<protein>
    <submittedName>
        <fullName evidence="1">Uncharacterized protein</fullName>
    </submittedName>
</protein>
<dbReference type="Proteomes" id="UP000762676">
    <property type="component" value="Unassembled WGS sequence"/>
</dbReference>
<dbReference type="EMBL" id="BMAT01006870">
    <property type="protein sequence ID" value="GFS21364.1"/>
    <property type="molecule type" value="Genomic_DNA"/>
</dbReference>
<organism evidence="1 2">
    <name type="scientific">Elysia marginata</name>
    <dbReference type="NCBI Taxonomy" id="1093978"/>
    <lineage>
        <taxon>Eukaryota</taxon>
        <taxon>Metazoa</taxon>
        <taxon>Spiralia</taxon>
        <taxon>Lophotrochozoa</taxon>
        <taxon>Mollusca</taxon>
        <taxon>Gastropoda</taxon>
        <taxon>Heterobranchia</taxon>
        <taxon>Euthyneura</taxon>
        <taxon>Panpulmonata</taxon>
        <taxon>Sacoglossa</taxon>
        <taxon>Placobranchoidea</taxon>
        <taxon>Plakobranchidae</taxon>
        <taxon>Elysia</taxon>
    </lineage>
</organism>
<accession>A0AAV4JFA5</accession>
<proteinExistence type="predicted"/>